<organism evidence="2">
    <name type="scientific">Lygus hesperus</name>
    <name type="common">Western plant bug</name>
    <dbReference type="NCBI Taxonomy" id="30085"/>
    <lineage>
        <taxon>Eukaryota</taxon>
        <taxon>Metazoa</taxon>
        <taxon>Ecdysozoa</taxon>
        <taxon>Arthropoda</taxon>
        <taxon>Hexapoda</taxon>
        <taxon>Insecta</taxon>
        <taxon>Pterygota</taxon>
        <taxon>Neoptera</taxon>
        <taxon>Paraneoptera</taxon>
        <taxon>Hemiptera</taxon>
        <taxon>Heteroptera</taxon>
        <taxon>Panheteroptera</taxon>
        <taxon>Cimicomorpha</taxon>
        <taxon>Miridae</taxon>
        <taxon>Mirini</taxon>
        <taxon>Lygus</taxon>
    </lineage>
</organism>
<accession>A0A146MB99</accession>
<gene>
    <name evidence="2" type="ORF">g.77191</name>
</gene>
<name>A0A146MB99_LYGHE</name>
<reference evidence="2" key="1">
    <citation type="journal article" date="2016" name="Gigascience">
        <title>De novo construction of an expanded transcriptome assembly for the western tarnished plant bug, Lygus hesperus.</title>
        <authorList>
            <person name="Tassone E.E."/>
            <person name="Geib S.M."/>
            <person name="Hall B."/>
            <person name="Fabrick J.A."/>
            <person name="Brent C.S."/>
            <person name="Hull J.J."/>
        </authorList>
    </citation>
    <scope>NUCLEOTIDE SEQUENCE</scope>
</reference>
<dbReference type="InterPro" id="IPR056924">
    <property type="entry name" value="SH3_Tf2-1"/>
</dbReference>
<dbReference type="Pfam" id="PF24626">
    <property type="entry name" value="SH3_Tf2-1"/>
    <property type="match status" value="1"/>
</dbReference>
<feature type="domain" description="Tf2-1-like SH3-like" evidence="1">
    <location>
        <begin position="70"/>
        <end position="129"/>
    </location>
</feature>
<sequence>MKSPHFCVFGMNARKTDGLQDNNAPTTNEARIELIRETQDNILPRIHETEFAKTKKAHDKNRKQNMYEPGDLVLIRNDCFNQTKNKWTQKYLGPFEVIDRTGENNYRIQTPFRGTTAVKNYHTSQLKRFVTRPELLRTPGEYLPTKENVQKERIRGNE</sequence>
<proteinExistence type="predicted"/>
<evidence type="ECO:0000259" key="1">
    <source>
        <dbReference type="Pfam" id="PF24626"/>
    </source>
</evidence>
<dbReference type="EMBL" id="GDHC01002542">
    <property type="protein sequence ID" value="JAQ16087.1"/>
    <property type="molecule type" value="Transcribed_RNA"/>
</dbReference>
<evidence type="ECO:0000313" key="2">
    <source>
        <dbReference type="EMBL" id="JAQ16087.1"/>
    </source>
</evidence>
<protein>
    <recommendedName>
        <fullName evidence="1">Tf2-1-like SH3-like domain-containing protein</fullName>
    </recommendedName>
</protein>
<dbReference type="AlphaFoldDB" id="A0A146MB99"/>